<dbReference type="AlphaFoldDB" id="A0A100XX21"/>
<dbReference type="GO" id="GO:0005829">
    <property type="term" value="C:cytosol"/>
    <property type="evidence" value="ECO:0007669"/>
    <property type="project" value="TreeGrafter"/>
</dbReference>
<dbReference type="InterPro" id="IPR011697">
    <property type="entry name" value="Peptidase_C26"/>
</dbReference>
<keyword evidence="3" id="KW-1185">Reference proteome</keyword>
<proteinExistence type="predicted"/>
<feature type="compositionally biased region" description="Low complexity" evidence="1">
    <location>
        <begin position="285"/>
        <end position="295"/>
    </location>
</feature>
<feature type="region of interest" description="Disordered" evidence="1">
    <location>
        <begin position="260"/>
        <end position="295"/>
    </location>
</feature>
<dbReference type="Proteomes" id="UP000053462">
    <property type="component" value="Unassembled WGS sequence"/>
</dbReference>
<dbReference type="CDD" id="cd01745">
    <property type="entry name" value="GATase1_2"/>
    <property type="match status" value="1"/>
</dbReference>
<name>A0A100XX21_9EURY</name>
<accession>A0A100XX21</accession>
<dbReference type="InterPro" id="IPR029062">
    <property type="entry name" value="Class_I_gatase-like"/>
</dbReference>
<dbReference type="PANTHER" id="PTHR43235">
    <property type="entry name" value="GLUTAMINE AMIDOTRANSFERASE PB2B2.05-RELATED"/>
    <property type="match status" value="1"/>
</dbReference>
<dbReference type="EMBL" id="LLYW01000031">
    <property type="protein sequence ID" value="KUH32676.1"/>
    <property type="molecule type" value="Genomic_DNA"/>
</dbReference>
<evidence type="ECO:0000256" key="1">
    <source>
        <dbReference type="SAM" id="MobiDB-lite"/>
    </source>
</evidence>
<reference evidence="2 3" key="1">
    <citation type="submission" date="2015-10" db="EMBL/GenBank/DDBJ databases">
        <title>Draft genome sequence of Thermococcus celericrescens strain DSM 17994.</title>
        <authorList>
            <person name="Hong S.-J."/>
            <person name="Park C.-E."/>
            <person name="Shin J.-H."/>
        </authorList>
    </citation>
    <scope>NUCLEOTIDE SEQUENCE [LARGE SCALE GENOMIC DNA]</scope>
    <source>
        <strain evidence="2 3">DSM 17994</strain>
    </source>
</reference>
<dbReference type="GO" id="GO:0016811">
    <property type="term" value="F:hydrolase activity, acting on carbon-nitrogen (but not peptide) bonds, in linear amides"/>
    <property type="evidence" value="ECO:0007669"/>
    <property type="project" value="InterPro"/>
</dbReference>
<dbReference type="Gene3D" id="3.40.50.880">
    <property type="match status" value="1"/>
</dbReference>
<dbReference type="STRING" id="227598.APY94_09150"/>
<sequence>MKPLIGIIGQIDHTRNRLFLDKTHIEKIAAAGGIPAVFNTAASPDEVLEHVDGILLIEGPDVHPHFYGEDPSSAIKYVDVDRDEFEISLVKKAVERGVPILGICRGMQVINVALGGTLYQDLNEIPKAIKHNWELKLIGPSQRVHGVRIKMSSKLYGILKDELDIEGTNEVYLRVNSFHHQAVKRVGEGIRPVAYAVDGLIEAIEGAEDAEGFIMGVQWQPEYLPEMERLYEAFVRAAAEYRAKRLELERVEIEAELKEKLGKAEIEEAPSITEEQGESHHSSETTDSPPDTTQT</sequence>
<dbReference type="GO" id="GO:0016740">
    <property type="term" value="F:transferase activity"/>
    <property type="evidence" value="ECO:0007669"/>
    <property type="project" value="UniProtKB-KW"/>
</dbReference>
<dbReference type="SUPFAM" id="SSF52317">
    <property type="entry name" value="Class I glutamine amidotransferase-like"/>
    <property type="match status" value="1"/>
</dbReference>
<dbReference type="PROSITE" id="PS51273">
    <property type="entry name" value="GATASE_TYPE_1"/>
    <property type="match status" value="1"/>
</dbReference>
<dbReference type="RefSeq" id="WP_058939342.1">
    <property type="nucleotide sequence ID" value="NZ_LLYW01000031.1"/>
</dbReference>
<protein>
    <submittedName>
        <fullName evidence="2">Glutamine amidotransferase</fullName>
    </submittedName>
</protein>
<keyword evidence="2" id="KW-0808">Transferase</keyword>
<evidence type="ECO:0000313" key="2">
    <source>
        <dbReference type="EMBL" id="KUH32676.1"/>
    </source>
</evidence>
<dbReference type="InterPro" id="IPR044668">
    <property type="entry name" value="PuuD-like"/>
</dbReference>
<dbReference type="Pfam" id="PF07722">
    <property type="entry name" value="Peptidase_C26"/>
    <property type="match status" value="1"/>
</dbReference>
<dbReference type="OrthoDB" id="3321at2157"/>
<dbReference type="PANTHER" id="PTHR43235:SF1">
    <property type="entry name" value="GLUTAMINE AMIDOTRANSFERASE PB2B2.05-RELATED"/>
    <property type="match status" value="1"/>
</dbReference>
<gene>
    <name evidence="2" type="ORF">APY94_09150</name>
</gene>
<evidence type="ECO:0000313" key="3">
    <source>
        <dbReference type="Proteomes" id="UP000053462"/>
    </source>
</evidence>
<comment type="caution">
    <text evidence="2">The sequence shown here is derived from an EMBL/GenBank/DDBJ whole genome shotgun (WGS) entry which is preliminary data.</text>
</comment>
<keyword evidence="2" id="KW-0315">Glutamine amidotransferase</keyword>
<organism evidence="2 3">
    <name type="scientific">Thermococcus celericrescens</name>
    <dbReference type="NCBI Taxonomy" id="227598"/>
    <lineage>
        <taxon>Archaea</taxon>
        <taxon>Methanobacteriati</taxon>
        <taxon>Methanobacteriota</taxon>
        <taxon>Thermococci</taxon>
        <taxon>Thermococcales</taxon>
        <taxon>Thermococcaceae</taxon>
        <taxon>Thermococcus</taxon>
    </lineage>
</organism>